<dbReference type="PANTHER" id="PTHR46401:SF2">
    <property type="entry name" value="GLYCOSYLTRANSFERASE WBBK-RELATED"/>
    <property type="match status" value="1"/>
</dbReference>
<protein>
    <submittedName>
        <fullName evidence="4">Glycosyl transferase, group 1</fullName>
    </submittedName>
</protein>
<reference evidence="4 5" key="1">
    <citation type="journal article" date="2015" name="Nature">
        <title>rRNA introns, odd ribosomes, and small enigmatic genomes across a large radiation of phyla.</title>
        <authorList>
            <person name="Brown C.T."/>
            <person name="Hug L.A."/>
            <person name="Thomas B.C."/>
            <person name="Sharon I."/>
            <person name="Castelle C.J."/>
            <person name="Singh A."/>
            <person name="Wilkins M.J."/>
            <person name="Williams K.H."/>
            <person name="Banfield J.F."/>
        </authorList>
    </citation>
    <scope>NUCLEOTIDE SEQUENCE [LARGE SCALE GENOMIC DNA]</scope>
</reference>
<dbReference type="PANTHER" id="PTHR46401">
    <property type="entry name" value="GLYCOSYLTRANSFERASE WBBK-RELATED"/>
    <property type="match status" value="1"/>
</dbReference>
<dbReference type="FunFam" id="3.40.50.2000:FF:000119">
    <property type="entry name" value="Glycosyl transferase group 1"/>
    <property type="match status" value="1"/>
</dbReference>
<dbReference type="GO" id="GO:0016757">
    <property type="term" value="F:glycosyltransferase activity"/>
    <property type="evidence" value="ECO:0007669"/>
    <property type="project" value="InterPro"/>
</dbReference>
<evidence type="ECO:0000313" key="5">
    <source>
        <dbReference type="Proteomes" id="UP000034837"/>
    </source>
</evidence>
<comment type="caution">
    <text evidence="4">The sequence shown here is derived from an EMBL/GenBank/DDBJ whole genome shotgun (WGS) entry which is preliminary data.</text>
</comment>
<evidence type="ECO:0000259" key="2">
    <source>
        <dbReference type="Pfam" id="PF00534"/>
    </source>
</evidence>
<dbReference type="EMBL" id="LCDO01000002">
    <property type="protein sequence ID" value="KKS57290.1"/>
    <property type="molecule type" value="Genomic_DNA"/>
</dbReference>
<name>A0A0G1A8D2_9BACT</name>
<dbReference type="CDD" id="cd03809">
    <property type="entry name" value="GT4_MtfB-like"/>
    <property type="match status" value="1"/>
</dbReference>
<feature type="domain" description="Glycosyltransferase subfamily 4-like N-terminal" evidence="3">
    <location>
        <begin position="14"/>
        <end position="174"/>
    </location>
</feature>
<dbReference type="AlphaFoldDB" id="A0A0G1A8D2"/>
<evidence type="ECO:0000256" key="1">
    <source>
        <dbReference type="ARBA" id="ARBA00022679"/>
    </source>
</evidence>
<dbReference type="InterPro" id="IPR028098">
    <property type="entry name" value="Glyco_trans_4-like_N"/>
</dbReference>
<organism evidence="4 5">
    <name type="scientific">Candidatus Magasanikbacteria bacterium GW2011_GWA2_42_32</name>
    <dbReference type="NCBI Taxonomy" id="1619039"/>
    <lineage>
        <taxon>Bacteria</taxon>
        <taxon>Candidatus Magasanikiibacteriota</taxon>
    </lineage>
</organism>
<dbReference type="PATRIC" id="fig|1619039.3.peg.371"/>
<keyword evidence="1 4" id="KW-0808">Transferase</keyword>
<dbReference type="Pfam" id="PF13439">
    <property type="entry name" value="Glyco_transf_4"/>
    <property type="match status" value="1"/>
</dbReference>
<dbReference type="SUPFAM" id="SSF53756">
    <property type="entry name" value="UDP-Glycosyltransferase/glycogen phosphorylase"/>
    <property type="match status" value="1"/>
</dbReference>
<dbReference type="Pfam" id="PF00534">
    <property type="entry name" value="Glycos_transf_1"/>
    <property type="match status" value="1"/>
</dbReference>
<sequence length="370" mass="42752">MNIGIDARFYSEAGGLGRYVKELIKELEKQDSGNFYHIFLNQEGFKEYNPINPYFKKILADVKWYTLAEQIKMKKIIAAQPIDLMHFPHWNIPFFYRRPFVITIHDLILLKFPSRRASTLGPLKYWIKNLAYRLILKHAIRSSKKIFAPSNFVKEDILNNFKVPAKKIIITHEGLTVLPPPNPDTAAAILQKFSLQKPYFLYVGVSYPHKNLEKLILGFKKFQEQEKKSQLVLVGKKNYFYEKLEKFSEQNKVPNVIFTDFVTNDELATLYQNAKAYVFPSLCEGFGLPPLEAMSFNLPIASSNTSCLPEILGNAALYFNPVSSADITEALKRLTTDEKLRQKLISAGQERIKFFSWQNCAQLTLQEYLK</sequence>
<gene>
    <name evidence="4" type="ORF">UV20_C0002G0079</name>
</gene>
<evidence type="ECO:0000313" key="4">
    <source>
        <dbReference type="EMBL" id="KKS57290.1"/>
    </source>
</evidence>
<dbReference type="GO" id="GO:0009103">
    <property type="term" value="P:lipopolysaccharide biosynthetic process"/>
    <property type="evidence" value="ECO:0007669"/>
    <property type="project" value="TreeGrafter"/>
</dbReference>
<dbReference type="Gene3D" id="3.40.50.2000">
    <property type="entry name" value="Glycogen Phosphorylase B"/>
    <property type="match status" value="2"/>
</dbReference>
<proteinExistence type="predicted"/>
<dbReference type="Proteomes" id="UP000034837">
    <property type="component" value="Unassembled WGS sequence"/>
</dbReference>
<evidence type="ECO:0000259" key="3">
    <source>
        <dbReference type="Pfam" id="PF13439"/>
    </source>
</evidence>
<feature type="domain" description="Glycosyl transferase family 1" evidence="2">
    <location>
        <begin position="195"/>
        <end position="351"/>
    </location>
</feature>
<dbReference type="InterPro" id="IPR001296">
    <property type="entry name" value="Glyco_trans_1"/>
</dbReference>
<accession>A0A0G1A8D2</accession>